<accession>G0SHG1</accession>
<dbReference type="GeneID" id="18261028"/>
<evidence type="ECO:0000313" key="2">
    <source>
        <dbReference type="Proteomes" id="UP000008066"/>
    </source>
</evidence>
<dbReference type="OrthoDB" id="5405126at2759"/>
<name>G0SHG1_CHATD</name>
<organism evidence="2">
    <name type="scientific">Chaetomium thermophilum (strain DSM 1495 / CBS 144.50 / IMI 039719)</name>
    <name type="common">Thermochaetoides thermophila</name>
    <dbReference type="NCBI Taxonomy" id="759272"/>
    <lineage>
        <taxon>Eukaryota</taxon>
        <taxon>Fungi</taxon>
        <taxon>Dikarya</taxon>
        <taxon>Ascomycota</taxon>
        <taxon>Pezizomycotina</taxon>
        <taxon>Sordariomycetes</taxon>
        <taxon>Sordariomycetidae</taxon>
        <taxon>Sordariales</taxon>
        <taxon>Chaetomiaceae</taxon>
        <taxon>Thermochaetoides</taxon>
    </lineage>
</organism>
<evidence type="ECO:0000313" key="1">
    <source>
        <dbReference type="EMBL" id="EGS17650.1"/>
    </source>
</evidence>
<dbReference type="EMBL" id="GL988047">
    <property type="protein sequence ID" value="EGS17650.1"/>
    <property type="molecule type" value="Genomic_DNA"/>
</dbReference>
<dbReference type="AlphaFoldDB" id="G0SHG1"/>
<dbReference type="eggNOG" id="ENOG502SD76">
    <property type="taxonomic scope" value="Eukaryota"/>
</dbReference>
<dbReference type="STRING" id="759272.G0SHG1"/>
<protein>
    <submittedName>
        <fullName evidence="1">Uncharacterized protein</fullName>
    </submittedName>
</protein>
<gene>
    <name evidence="1" type="ORF">CTHT_0069900</name>
</gene>
<dbReference type="KEGG" id="cthr:CTHT_0069900"/>
<sequence>MFGASSTQSAFRAALSRPWLPLRQSAVFQQRALSTTRPQYLKQVITFSEKTSSPELKNLIQEFNQRIVMPTYLPPEQQKKIYREKFKVELENDPITIEIDGVVHKFRYVDRFTLPHVKKLVTDILRLMKEPQDFLNLPPLLEGCKRAHRKLPDHFHLKMVRMAAQAKMLPVILDMFLQADKTGFLLDNSELLNEVLVWIQNVAIESGWQKAEIKRALERVKLIINEIEADELHHPTDAKRCLRMFHRDPQVLAARLHMAAALAVHHRGSKDVDGKVTKWAEEIVELWPENTGLLNMQPEENYLDDNKLKYLLLPNQFLFYASPILSGLVMATQVVEDPALQMQLQNRADAVEAEIRLALQKMEEEGKTGRGLTMYNKLFARDESEEGAKDESEW</sequence>
<proteinExistence type="predicted"/>
<keyword evidence="2" id="KW-1185">Reference proteome</keyword>
<dbReference type="OMA" id="ENVPIYN"/>
<reference evidence="1 2" key="1">
    <citation type="journal article" date="2011" name="Cell">
        <title>Insight into structure and assembly of the nuclear pore complex by utilizing the genome of a eukaryotic thermophile.</title>
        <authorList>
            <person name="Amlacher S."/>
            <person name="Sarges P."/>
            <person name="Flemming D."/>
            <person name="van Noort V."/>
            <person name="Kunze R."/>
            <person name="Devos D.P."/>
            <person name="Arumugam M."/>
            <person name="Bork P."/>
            <person name="Hurt E."/>
        </authorList>
    </citation>
    <scope>NUCLEOTIDE SEQUENCE [LARGE SCALE GENOMIC DNA]</scope>
    <source>
        <strain evidence="2">DSM 1495 / CBS 144.50 / IMI 039719</strain>
    </source>
</reference>
<dbReference type="RefSeq" id="XP_006697268.1">
    <property type="nucleotide sequence ID" value="XM_006697205.1"/>
</dbReference>
<dbReference type="Proteomes" id="UP000008066">
    <property type="component" value="Unassembled WGS sequence"/>
</dbReference>
<dbReference type="HOGENOM" id="CLU_047846_1_0_1"/>